<evidence type="ECO:0000313" key="7">
    <source>
        <dbReference type="Proteomes" id="UP001330016"/>
    </source>
</evidence>
<evidence type="ECO:0000313" key="6">
    <source>
        <dbReference type="EMBL" id="MEE6714293.1"/>
    </source>
</evidence>
<evidence type="ECO:0000256" key="1">
    <source>
        <dbReference type="ARBA" id="ARBA00022722"/>
    </source>
</evidence>
<dbReference type="Gene3D" id="1.10.30.50">
    <property type="match status" value="1"/>
</dbReference>
<dbReference type="EMBL" id="JAQSGK010000001">
    <property type="protein sequence ID" value="MEE6714293.1"/>
    <property type="molecule type" value="Genomic_DNA"/>
</dbReference>
<name>A0ABU7SVB3_9LACO</name>
<dbReference type="InterPro" id="IPR003615">
    <property type="entry name" value="HNH_nuc"/>
</dbReference>
<keyword evidence="6" id="KW-0255">Endonuclease</keyword>
<keyword evidence="2" id="KW-0378">Hydrolase</keyword>
<evidence type="ECO:0000259" key="5">
    <source>
        <dbReference type="Pfam" id="PF01844"/>
    </source>
</evidence>
<accession>A0ABU7SVB3</accession>
<evidence type="ECO:0000256" key="3">
    <source>
        <dbReference type="ARBA" id="ARBA00038412"/>
    </source>
</evidence>
<keyword evidence="7" id="KW-1185">Reference proteome</keyword>
<proteinExistence type="inferred from homology"/>
<comment type="similarity">
    <text evidence="3">Belongs to the HNH nuclease family.</text>
</comment>
<organism evidence="6 7">
    <name type="scientific">Schleiferilactobacillus harbinensis</name>
    <dbReference type="NCBI Taxonomy" id="304207"/>
    <lineage>
        <taxon>Bacteria</taxon>
        <taxon>Bacillati</taxon>
        <taxon>Bacillota</taxon>
        <taxon>Bacilli</taxon>
        <taxon>Lactobacillales</taxon>
        <taxon>Lactobacillaceae</taxon>
        <taxon>Schleiferilactobacillus</taxon>
    </lineage>
</organism>
<dbReference type="PANTHER" id="PTHR41286">
    <property type="entry name" value="HNH NUCLEASE YAJD-RELATED"/>
    <property type="match status" value="1"/>
</dbReference>
<keyword evidence="1" id="KW-0540">Nuclease</keyword>
<evidence type="ECO:0000256" key="2">
    <source>
        <dbReference type="ARBA" id="ARBA00022801"/>
    </source>
</evidence>
<evidence type="ECO:0000256" key="4">
    <source>
        <dbReference type="ARBA" id="ARBA00040194"/>
    </source>
</evidence>
<feature type="domain" description="HNH" evidence="5">
    <location>
        <begin position="71"/>
        <end position="118"/>
    </location>
</feature>
<comment type="caution">
    <text evidence="6">The sequence shown here is derived from an EMBL/GenBank/DDBJ whole genome shotgun (WGS) entry which is preliminary data.</text>
</comment>
<reference evidence="6 7" key="1">
    <citation type="submission" date="2023-02" db="EMBL/GenBank/DDBJ databases">
        <title>The predominant lactic acid bacteria and yeasts involved in the spontaneous fermentation of millet during the production of the traditional porridge Hausa koko in Ghana.</title>
        <authorList>
            <person name="Atter A."/>
            <person name="Diaz M."/>
        </authorList>
    </citation>
    <scope>NUCLEOTIDE SEQUENCE [LARGE SCALE GENOMIC DNA]</scope>
    <source>
        <strain evidence="6 7">FI11640</strain>
    </source>
</reference>
<protein>
    <recommendedName>
        <fullName evidence="4">Putative HNH nuclease YajD</fullName>
    </recommendedName>
</protein>
<dbReference type="Proteomes" id="UP001330016">
    <property type="component" value="Unassembled WGS sequence"/>
</dbReference>
<dbReference type="InterPro" id="IPR002711">
    <property type="entry name" value="HNH"/>
</dbReference>
<gene>
    <name evidence="6" type="ORF">PS435_00350</name>
</gene>
<dbReference type="CDD" id="cd00085">
    <property type="entry name" value="HNHc"/>
    <property type="match status" value="1"/>
</dbReference>
<dbReference type="GO" id="GO:0004519">
    <property type="term" value="F:endonuclease activity"/>
    <property type="evidence" value="ECO:0007669"/>
    <property type="project" value="UniProtKB-KW"/>
</dbReference>
<dbReference type="Pfam" id="PF01844">
    <property type="entry name" value="HNH"/>
    <property type="match status" value="1"/>
</dbReference>
<dbReference type="PANTHER" id="PTHR41286:SF1">
    <property type="entry name" value="HNH NUCLEASE YAJD-RELATED"/>
    <property type="match status" value="1"/>
</dbReference>
<dbReference type="RefSeq" id="WP_331243019.1">
    <property type="nucleotide sequence ID" value="NZ_JAQSGJ010000001.1"/>
</dbReference>
<sequence length="130" mass="15497">MVMKFCNHAGCRTLVPFNVAYCAEHKPEHRAPNAYDSYQNRKAIGGKYFQFYKSKQWRKLSYSFRLRNPICKRCKERGLYVKADICDHIIPLRVDWNKRLDETNLQSLCNSCHYSKSQEDIERYSLPPLR</sequence>